<feature type="transmembrane region" description="Helical" evidence="7">
    <location>
        <begin position="82"/>
        <end position="101"/>
    </location>
</feature>
<keyword evidence="3" id="KW-1003">Cell membrane</keyword>
<feature type="transmembrane region" description="Helical" evidence="7">
    <location>
        <begin position="387"/>
        <end position="404"/>
    </location>
</feature>
<feature type="transmembrane region" description="Helical" evidence="7">
    <location>
        <begin position="335"/>
        <end position="356"/>
    </location>
</feature>
<evidence type="ECO:0000313" key="9">
    <source>
        <dbReference type="Proteomes" id="UP001595530"/>
    </source>
</evidence>
<keyword evidence="4 7" id="KW-0812">Transmembrane</keyword>
<protein>
    <submittedName>
        <fullName evidence="8">Lipopolysaccharide biosynthesis protein</fullName>
    </submittedName>
</protein>
<keyword evidence="5 7" id="KW-1133">Transmembrane helix</keyword>
<dbReference type="PANTHER" id="PTHR30250:SF10">
    <property type="entry name" value="LIPOPOLYSACCHARIDE BIOSYNTHESIS PROTEIN WZXC"/>
    <property type="match status" value="1"/>
</dbReference>
<comment type="similarity">
    <text evidence="2">Belongs to the polysaccharide synthase family.</text>
</comment>
<feature type="transmembrane region" description="Helical" evidence="7">
    <location>
        <begin position="246"/>
        <end position="268"/>
    </location>
</feature>
<comment type="subcellular location">
    <subcellularLocation>
        <location evidence="1">Cell membrane</location>
        <topology evidence="1">Multi-pass membrane protein</topology>
    </subcellularLocation>
</comment>
<keyword evidence="9" id="KW-1185">Reference proteome</keyword>
<dbReference type="Proteomes" id="UP001595530">
    <property type="component" value="Unassembled WGS sequence"/>
</dbReference>
<reference evidence="9" key="1">
    <citation type="journal article" date="2019" name="Int. J. Syst. Evol. Microbiol.">
        <title>The Global Catalogue of Microorganisms (GCM) 10K type strain sequencing project: providing services to taxonomists for standard genome sequencing and annotation.</title>
        <authorList>
            <consortium name="The Broad Institute Genomics Platform"/>
            <consortium name="The Broad Institute Genome Sequencing Center for Infectious Disease"/>
            <person name="Wu L."/>
            <person name="Ma J."/>
        </authorList>
    </citation>
    <scope>NUCLEOTIDE SEQUENCE [LARGE SCALE GENOMIC DNA]</scope>
    <source>
        <strain evidence="9">KCTC 42986</strain>
    </source>
</reference>
<dbReference type="EMBL" id="JBHRTP010000058">
    <property type="protein sequence ID" value="MFC3109913.1"/>
    <property type="molecule type" value="Genomic_DNA"/>
</dbReference>
<name>A0ABV7F493_9BURK</name>
<feature type="transmembrane region" description="Helical" evidence="7">
    <location>
        <begin position="218"/>
        <end position="240"/>
    </location>
</feature>
<comment type="caution">
    <text evidence="8">The sequence shown here is derived from an EMBL/GenBank/DDBJ whole genome shotgun (WGS) entry which is preliminary data.</text>
</comment>
<organism evidence="8 9">
    <name type="scientific">Undibacterium arcticum</name>
    <dbReference type="NCBI Taxonomy" id="1762892"/>
    <lineage>
        <taxon>Bacteria</taxon>
        <taxon>Pseudomonadati</taxon>
        <taxon>Pseudomonadota</taxon>
        <taxon>Betaproteobacteria</taxon>
        <taxon>Burkholderiales</taxon>
        <taxon>Oxalobacteraceae</taxon>
        <taxon>Undibacterium</taxon>
    </lineage>
</organism>
<dbReference type="RefSeq" id="WP_390332329.1">
    <property type="nucleotide sequence ID" value="NZ_JBHRTP010000058.1"/>
</dbReference>
<gene>
    <name evidence="8" type="ORF">ACFOFO_18415</name>
</gene>
<evidence type="ECO:0000256" key="1">
    <source>
        <dbReference type="ARBA" id="ARBA00004651"/>
    </source>
</evidence>
<evidence type="ECO:0000256" key="4">
    <source>
        <dbReference type="ARBA" id="ARBA00022692"/>
    </source>
</evidence>
<feature type="transmembrane region" description="Helical" evidence="7">
    <location>
        <begin position="113"/>
        <end position="137"/>
    </location>
</feature>
<evidence type="ECO:0000256" key="3">
    <source>
        <dbReference type="ARBA" id="ARBA00022475"/>
    </source>
</evidence>
<feature type="transmembrane region" description="Helical" evidence="7">
    <location>
        <begin position="175"/>
        <end position="197"/>
    </location>
</feature>
<sequence length="416" mass="45081">MKSSTTTFWSHVITVLTGSVAAQALPLLAAPLITRLCGPEDMGAFSVWLGVIQIAAVVATLRLETAMILDHDSNEQQTCFSVIAYSATILALTITLCAFGARALGFHEALKLPWLGLLTLGVGMWLTAYTQTIIAYATSYHAFGKAARAKVWAAGTIALTQVGLLYAGIGGIALMAGQIIGLAIGLVAAVLLMAPPGPTFSIKPTRPQRNYLKKHEAFWRYALPADLINVVAGKLPLFLIGIKHGLLAAGLFALTQRVLAAPASILAASVLEVFKRQAVEDFQTFGNCQGTYIHTFKTLFMLGVGPTLFIFIFSEDLFALVFGESWRPAGAYARIMAPLFFISFIASPLSYVFYVAGKQKVELAWQVALFLMTITVFLLPLTLKESLWLYTVGYSSLYVIYLLLSYRFSQSNLGPV</sequence>
<evidence type="ECO:0000256" key="6">
    <source>
        <dbReference type="ARBA" id="ARBA00023136"/>
    </source>
</evidence>
<dbReference type="PANTHER" id="PTHR30250">
    <property type="entry name" value="PST FAMILY PREDICTED COLANIC ACID TRANSPORTER"/>
    <property type="match status" value="1"/>
</dbReference>
<evidence type="ECO:0000313" key="8">
    <source>
        <dbReference type="EMBL" id="MFC3109913.1"/>
    </source>
</evidence>
<feature type="transmembrane region" description="Helical" evidence="7">
    <location>
        <begin position="299"/>
        <end position="323"/>
    </location>
</feature>
<dbReference type="Pfam" id="PF13440">
    <property type="entry name" value="Polysacc_synt_3"/>
    <property type="match status" value="1"/>
</dbReference>
<feature type="transmembrane region" description="Helical" evidence="7">
    <location>
        <begin position="363"/>
        <end position="381"/>
    </location>
</feature>
<evidence type="ECO:0000256" key="2">
    <source>
        <dbReference type="ARBA" id="ARBA00007430"/>
    </source>
</evidence>
<evidence type="ECO:0000256" key="7">
    <source>
        <dbReference type="SAM" id="Phobius"/>
    </source>
</evidence>
<keyword evidence="6 7" id="KW-0472">Membrane</keyword>
<evidence type="ECO:0000256" key="5">
    <source>
        <dbReference type="ARBA" id="ARBA00022989"/>
    </source>
</evidence>
<dbReference type="InterPro" id="IPR050833">
    <property type="entry name" value="Poly_Biosynth_Transport"/>
</dbReference>
<proteinExistence type="inferred from homology"/>
<feature type="transmembrane region" description="Helical" evidence="7">
    <location>
        <begin position="149"/>
        <end position="169"/>
    </location>
</feature>
<accession>A0ABV7F493</accession>
<feature type="transmembrane region" description="Helical" evidence="7">
    <location>
        <begin position="45"/>
        <end position="61"/>
    </location>
</feature>